<evidence type="ECO:0000256" key="7">
    <source>
        <dbReference type="ARBA" id="ARBA00034311"/>
    </source>
</evidence>
<feature type="region of interest" description="Disordered" evidence="8">
    <location>
        <begin position="236"/>
        <end position="390"/>
    </location>
</feature>
<dbReference type="InterPro" id="IPR004302">
    <property type="entry name" value="Cellulose/chitin-bd_N"/>
</dbReference>
<evidence type="ECO:0000256" key="5">
    <source>
        <dbReference type="ARBA" id="ARBA00023157"/>
    </source>
</evidence>
<evidence type="ECO:0000256" key="3">
    <source>
        <dbReference type="ARBA" id="ARBA00022729"/>
    </source>
</evidence>
<feature type="compositionally biased region" description="Acidic residues" evidence="8">
    <location>
        <begin position="298"/>
        <end position="314"/>
    </location>
</feature>
<dbReference type="InterPro" id="IPR052282">
    <property type="entry name" value="Starch-active_LPMO"/>
</dbReference>
<evidence type="ECO:0000256" key="6">
    <source>
        <dbReference type="ARBA" id="ARBA00023180"/>
    </source>
</evidence>
<feature type="compositionally biased region" description="Low complexity" evidence="8">
    <location>
        <begin position="360"/>
        <end position="389"/>
    </location>
</feature>
<evidence type="ECO:0000256" key="1">
    <source>
        <dbReference type="ARBA" id="ARBA00001973"/>
    </source>
</evidence>
<keyword evidence="6" id="KW-0325">Glycoprotein</keyword>
<keyword evidence="2" id="KW-0479">Metal-binding</keyword>
<dbReference type="PANTHER" id="PTHR36575:SF2">
    <property type="entry name" value="CHITIN-BINDING TYPE-4 DOMAIN-CONTAINING PROTEIN-RELATED"/>
    <property type="match status" value="1"/>
</dbReference>
<feature type="domain" description="CBM1" evidence="10">
    <location>
        <begin position="390"/>
        <end position="425"/>
    </location>
</feature>
<keyword evidence="12" id="KW-1185">Reference proteome</keyword>
<feature type="compositionally biased region" description="Low complexity" evidence="8">
    <location>
        <begin position="277"/>
        <end position="297"/>
    </location>
</feature>
<feature type="chain" id="PRO_5045987837" description="CBM1 domain-containing protein" evidence="9">
    <location>
        <begin position="18"/>
        <end position="425"/>
    </location>
</feature>
<protein>
    <recommendedName>
        <fullName evidence="10">CBM1 domain-containing protein</fullName>
    </recommendedName>
</protein>
<dbReference type="PANTHER" id="PTHR36575">
    <property type="entry name" value="BINDING PROTEIN, PUTATIVE (AFU_ORTHOLOGUE AFUA_1G14430)-RELATED"/>
    <property type="match status" value="1"/>
</dbReference>
<dbReference type="Gene3D" id="2.70.50.70">
    <property type="match status" value="1"/>
</dbReference>
<evidence type="ECO:0000256" key="4">
    <source>
        <dbReference type="ARBA" id="ARBA00023008"/>
    </source>
</evidence>
<dbReference type="InterPro" id="IPR000254">
    <property type="entry name" value="CBD"/>
</dbReference>
<name>A0ABR2V732_9PEZI</name>
<organism evidence="11 12">
    <name type="scientific">Seiridium unicorne</name>
    <dbReference type="NCBI Taxonomy" id="138068"/>
    <lineage>
        <taxon>Eukaryota</taxon>
        <taxon>Fungi</taxon>
        <taxon>Dikarya</taxon>
        <taxon>Ascomycota</taxon>
        <taxon>Pezizomycotina</taxon>
        <taxon>Sordariomycetes</taxon>
        <taxon>Xylariomycetidae</taxon>
        <taxon>Amphisphaeriales</taxon>
        <taxon>Sporocadaceae</taxon>
        <taxon>Seiridium</taxon>
    </lineage>
</organism>
<feature type="compositionally biased region" description="Polar residues" evidence="8">
    <location>
        <begin position="242"/>
        <end position="254"/>
    </location>
</feature>
<gene>
    <name evidence="11" type="ORF">SUNI508_00512</name>
</gene>
<dbReference type="SUPFAM" id="SSF57180">
    <property type="entry name" value="Cellulose-binding domain"/>
    <property type="match status" value="1"/>
</dbReference>
<dbReference type="SMART" id="SM00236">
    <property type="entry name" value="fCBD"/>
    <property type="match status" value="1"/>
</dbReference>
<evidence type="ECO:0000256" key="9">
    <source>
        <dbReference type="SAM" id="SignalP"/>
    </source>
</evidence>
<comment type="cofactor">
    <cofactor evidence="1">
        <name>Cu(2+)</name>
        <dbReference type="ChEBI" id="CHEBI:29036"/>
    </cofactor>
</comment>
<evidence type="ECO:0000313" key="12">
    <source>
        <dbReference type="Proteomes" id="UP001408356"/>
    </source>
</evidence>
<feature type="compositionally biased region" description="Acidic residues" evidence="8">
    <location>
        <begin position="329"/>
        <end position="345"/>
    </location>
</feature>
<keyword evidence="5" id="KW-1015">Disulfide bond</keyword>
<sequence length="425" mass="42532">MKYAITFGAAIVPLVAGHGLLTSPTPRKAGSALESVCGSQIYNNMNSDAYGNIQGETQLIQSDFTDECNLWLCKGFQFSDNSDNVQSYTEGEVVDMTFDIRAPHTGTANVSIVDTATNTVIGDELAYWSVFASNSQADAANETSFSITIPTLDGKCATAGECVIQHYWNSDSAGQTYESCIDFTVGGSSSGDSSSSAAASSSTAAATSAATSVASSSAAAVTSTSAAVSSAAVTEAATSTSKSIADVTSSSAAPTETADDDDSCDDDGEGDDEDETTTSATVTVAPSATASAPAATETGDDDSCDPDGEEDEEATTTTSAFSAEATGESGDDSDDEDGCDADGDEPASSSAAAVPTTLVTRTSSRAASATPARTSSKAASASATPASSSGSVALYGQCGGLSYTGATSCSSGTCTVMNDYYSQCV</sequence>
<keyword evidence="4" id="KW-0186">Copper</keyword>
<proteinExistence type="inferred from homology"/>
<dbReference type="Proteomes" id="UP001408356">
    <property type="component" value="Unassembled WGS sequence"/>
</dbReference>
<evidence type="ECO:0000256" key="8">
    <source>
        <dbReference type="SAM" id="MobiDB-lite"/>
    </source>
</evidence>
<dbReference type="Pfam" id="PF03067">
    <property type="entry name" value="LPMO_10"/>
    <property type="match status" value="1"/>
</dbReference>
<dbReference type="PROSITE" id="PS51164">
    <property type="entry name" value="CBM1_2"/>
    <property type="match status" value="1"/>
</dbReference>
<feature type="compositionally biased region" description="Low complexity" evidence="8">
    <location>
        <begin position="315"/>
        <end position="328"/>
    </location>
</feature>
<evidence type="ECO:0000259" key="10">
    <source>
        <dbReference type="PROSITE" id="PS51164"/>
    </source>
</evidence>
<evidence type="ECO:0000256" key="2">
    <source>
        <dbReference type="ARBA" id="ARBA00022723"/>
    </source>
</evidence>
<dbReference type="InterPro" id="IPR035971">
    <property type="entry name" value="CBD_sf"/>
</dbReference>
<reference evidence="11 12" key="1">
    <citation type="journal article" date="2024" name="J. Plant Pathol.">
        <title>Sequence and assembly of the genome of Seiridium unicorne, isolate CBS 538.82, causal agent of cypress canker disease.</title>
        <authorList>
            <person name="Scali E."/>
            <person name="Rocca G.D."/>
            <person name="Danti R."/>
            <person name="Garbelotto M."/>
            <person name="Barberini S."/>
            <person name="Baroncelli R."/>
            <person name="Emiliani G."/>
        </authorList>
    </citation>
    <scope>NUCLEOTIDE SEQUENCE [LARGE SCALE GENOMIC DNA]</scope>
    <source>
        <strain evidence="11 12">BM-138-508</strain>
    </source>
</reference>
<comment type="similarity">
    <text evidence="7">Belongs to the polysaccharide monooxygenase AA13 family.</text>
</comment>
<feature type="compositionally biased region" description="Acidic residues" evidence="8">
    <location>
        <begin position="257"/>
        <end position="276"/>
    </location>
</feature>
<keyword evidence="3 9" id="KW-0732">Signal</keyword>
<feature type="signal peptide" evidence="9">
    <location>
        <begin position="1"/>
        <end position="17"/>
    </location>
</feature>
<dbReference type="EMBL" id="JARVKF010000112">
    <property type="protein sequence ID" value="KAK9422649.1"/>
    <property type="molecule type" value="Genomic_DNA"/>
</dbReference>
<evidence type="ECO:0000313" key="11">
    <source>
        <dbReference type="EMBL" id="KAK9422649.1"/>
    </source>
</evidence>
<dbReference type="PROSITE" id="PS00562">
    <property type="entry name" value="CBM1_1"/>
    <property type="match status" value="1"/>
</dbReference>
<dbReference type="Pfam" id="PF00734">
    <property type="entry name" value="CBM_1"/>
    <property type="match status" value="1"/>
</dbReference>
<comment type="caution">
    <text evidence="11">The sequence shown here is derived from an EMBL/GenBank/DDBJ whole genome shotgun (WGS) entry which is preliminary data.</text>
</comment>
<accession>A0ABR2V732</accession>